<accession>A0A6M4JAN2</accession>
<dbReference type="SUPFAM" id="SSF52540">
    <property type="entry name" value="P-loop containing nucleoside triphosphate hydrolases"/>
    <property type="match status" value="1"/>
</dbReference>
<dbReference type="EMBL" id="CP053097">
    <property type="protein sequence ID" value="QJR44023.1"/>
    <property type="molecule type" value="Genomic_DNA"/>
</dbReference>
<reference evidence="10 11" key="1">
    <citation type="submission" date="2020-05" db="EMBL/GenBank/DDBJ databases">
        <title>Novel Mycoplasma species detected in Mirounga angustirostris (northern elephant seal) from the USA.</title>
        <authorList>
            <person name="Volokhov D.V."/>
        </authorList>
    </citation>
    <scope>NUCLEOTIDE SEQUENCE [LARGE SCALE GENOMIC DNA]</scope>
    <source>
        <strain evidence="10 11">Mirounga ES2806-NAS</strain>
    </source>
</reference>
<dbReference type="Pfam" id="PF02224">
    <property type="entry name" value="Cytidylate_kin"/>
    <property type="match status" value="1"/>
</dbReference>
<keyword evidence="4 8" id="KW-0418">Kinase</keyword>
<evidence type="ECO:0000256" key="8">
    <source>
        <dbReference type="HAMAP-Rule" id="MF_00238"/>
    </source>
</evidence>
<sequence length="226" mass="25952">MIKKRINIAIDGPSGVGKSSVAKLLAKQLGFFFISSGSLYRLSALLAIEKNIDIKDVNKVLSLWEFSDLRVDSSENWFFKDKNVTSQLRDDKVSKLASDIATISELRKKIVQFLQWYSESFKGVIIDGRDATYKILPNAELKIFLWAKAEIRAQRRMLQNLELGFESNYEEVLEQIKIRDYQDVNRKEDPLKVSEGSIEIDSSNMSILEVYEQIYELAISKINEVN</sequence>
<evidence type="ECO:0000256" key="6">
    <source>
        <dbReference type="ARBA" id="ARBA00047615"/>
    </source>
</evidence>
<dbReference type="Proteomes" id="UP000502118">
    <property type="component" value="Chromosome"/>
</dbReference>
<keyword evidence="3 8" id="KW-0547">Nucleotide-binding</keyword>
<keyword evidence="11" id="KW-1185">Reference proteome</keyword>
<evidence type="ECO:0000256" key="4">
    <source>
        <dbReference type="ARBA" id="ARBA00022777"/>
    </source>
</evidence>
<dbReference type="GO" id="GO:0036431">
    <property type="term" value="F:dCMP kinase activity"/>
    <property type="evidence" value="ECO:0007669"/>
    <property type="project" value="InterPro"/>
</dbReference>
<dbReference type="KEGG" id="mmio:HLA92_01040"/>
<comment type="subcellular location">
    <subcellularLocation>
        <location evidence="8">Cytoplasm</location>
    </subcellularLocation>
</comment>
<dbReference type="RefSeq" id="WP_171112660.1">
    <property type="nucleotide sequence ID" value="NZ_CP053097.1"/>
</dbReference>
<evidence type="ECO:0000256" key="1">
    <source>
        <dbReference type="ARBA" id="ARBA00009427"/>
    </source>
</evidence>
<evidence type="ECO:0000313" key="10">
    <source>
        <dbReference type="EMBL" id="QJR44023.1"/>
    </source>
</evidence>
<evidence type="ECO:0000313" key="11">
    <source>
        <dbReference type="Proteomes" id="UP000502118"/>
    </source>
</evidence>
<dbReference type="InterPro" id="IPR011994">
    <property type="entry name" value="Cytidylate_kinase_dom"/>
</dbReference>
<dbReference type="AlphaFoldDB" id="A0A6M4JAN2"/>
<proteinExistence type="inferred from homology"/>
<dbReference type="GO" id="GO:0005524">
    <property type="term" value="F:ATP binding"/>
    <property type="evidence" value="ECO:0007669"/>
    <property type="project" value="UniProtKB-UniRule"/>
</dbReference>
<dbReference type="Gene3D" id="3.40.50.300">
    <property type="entry name" value="P-loop containing nucleotide triphosphate hydrolases"/>
    <property type="match status" value="1"/>
</dbReference>
<organism evidence="10 11">
    <name type="scientific">Mycoplasma miroungirhinis</name>
    <dbReference type="NCBI Taxonomy" id="754516"/>
    <lineage>
        <taxon>Bacteria</taxon>
        <taxon>Bacillati</taxon>
        <taxon>Mycoplasmatota</taxon>
        <taxon>Mollicutes</taxon>
        <taxon>Mycoplasmataceae</taxon>
        <taxon>Mycoplasma</taxon>
    </lineage>
</organism>
<dbReference type="NCBIfam" id="TIGR00017">
    <property type="entry name" value="cmk"/>
    <property type="match status" value="1"/>
</dbReference>
<evidence type="ECO:0000259" key="9">
    <source>
        <dbReference type="Pfam" id="PF02224"/>
    </source>
</evidence>
<evidence type="ECO:0000256" key="2">
    <source>
        <dbReference type="ARBA" id="ARBA00022679"/>
    </source>
</evidence>
<comment type="similarity">
    <text evidence="1 8">Belongs to the cytidylate kinase family. Type 1 subfamily.</text>
</comment>
<dbReference type="InterPro" id="IPR003136">
    <property type="entry name" value="Cytidylate_kin"/>
</dbReference>
<name>A0A6M4JAN2_9MOLU</name>
<keyword evidence="2 8" id="KW-0808">Transferase</keyword>
<keyword evidence="5 8" id="KW-0067">ATP-binding</keyword>
<feature type="domain" description="Cytidylate kinase" evidence="9">
    <location>
        <begin position="8"/>
        <end position="217"/>
    </location>
</feature>
<keyword evidence="8" id="KW-0963">Cytoplasm</keyword>
<dbReference type="HAMAP" id="MF_00238">
    <property type="entry name" value="Cytidyl_kinase_type1"/>
    <property type="match status" value="1"/>
</dbReference>
<gene>
    <name evidence="8 10" type="primary">cmk</name>
    <name evidence="10" type="ORF">HLA92_01040</name>
</gene>
<evidence type="ECO:0000256" key="3">
    <source>
        <dbReference type="ARBA" id="ARBA00022741"/>
    </source>
</evidence>
<comment type="catalytic activity">
    <reaction evidence="7 8">
        <text>CMP + ATP = CDP + ADP</text>
        <dbReference type="Rhea" id="RHEA:11600"/>
        <dbReference type="ChEBI" id="CHEBI:30616"/>
        <dbReference type="ChEBI" id="CHEBI:58069"/>
        <dbReference type="ChEBI" id="CHEBI:60377"/>
        <dbReference type="ChEBI" id="CHEBI:456216"/>
        <dbReference type="EC" id="2.7.4.25"/>
    </reaction>
</comment>
<dbReference type="InterPro" id="IPR027417">
    <property type="entry name" value="P-loop_NTPase"/>
</dbReference>
<feature type="binding site" evidence="8">
    <location>
        <begin position="12"/>
        <end position="20"/>
    </location>
    <ligand>
        <name>ATP</name>
        <dbReference type="ChEBI" id="CHEBI:30616"/>
    </ligand>
</feature>
<dbReference type="GO" id="GO:0005737">
    <property type="term" value="C:cytoplasm"/>
    <property type="evidence" value="ECO:0007669"/>
    <property type="project" value="UniProtKB-SubCell"/>
</dbReference>
<comment type="catalytic activity">
    <reaction evidence="6 8">
        <text>dCMP + ATP = dCDP + ADP</text>
        <dbReference type="Rhea" id="RHEA:25094"/>
        <dbReference type="ChEBI" id="CHEBI:30616"/>
        <dbReference type="ChEBI" id="CHEBI:57566"/>
        <dbReference type="ChEBI" id="CHEBI:58593"/>
        <dbReference type="ChEBI" id="CHEBI:456216"/>
        <dbReference type="EC" id="2.7.4.25"/>
    </reaction>
</comment>
<dbReference type="GO" id="GO:0006220">
    <property type="term" value="P:pyrimidine nucleotide metabolic process"/>
    <property type="evidence" value="ECO:0007669"/>
    <property type="project" value="UniProtKB-UniRule"/>
</dbReference>
<dbReference type="CDD" id="cd02020">
    <property type="entry name" value="CMPK"/>
    <property type="match status" value="1"/>
</dbReference>
<evidence type="ECO:0000256" key="5">
    <source>
        <dbReference type="ARBA" id="ARBA00022840"/>
    </source>
</evidence>
<protein>
    <recommendedName>
        <fullName evidence="8">Cytidylate kinase</fullName>
        <shortName evidence="8">CK</shortName>
        <ecNumber evidence="8">2.7.4.25</ecNumber>
    </recommendedName>
    <alternativeName>
        <fullName evidence="8">Cytidine monophosphate kinase</fullName>
        <shortName evidence="8">CMP kinase</shortName>
    </alternativeName>
</protein>
<dbReference type="EC" id="2.7.4.25" evidence="8"/>
<evidence type="ECO:0000256" key="7">
    <source>
        <dbReference type="ARBA" id="ARBA00048478"/>
    </source>
</evidence>